<dbReference type="Proteomes" id="UP001165524">
    <property type="component" value="Unassembled WGS sequence"/>
</dbReference>
<dbReference type="InterPro" id="IPR012338">
    <property type="entry name" value="Beta-lactam/transpept-like"/>
</dbReference>
<proteinExistence type="inferred from homology"/>
<organism evidence="16 17">
    <name type="scientific">Alcanivorax quisquiliarum</name>
    <dbReference type="NCBI Taxonomy" id="2933565"/>
    <lineage>
        <taxon>Bacteria</taxon>
        <taxon>Pseudomonadati</taxon>
        <taxon>Pseudomonadota</taxon>
        <taxon>Gammaproteobacteria</taxon>
        <taxon>Oceanospirillales</taxon>
        <taxon>Alcanivoracaceae</taxon>
        <taxon>Alcanivorax</taxon>
    </lineage>
</organism>
<reference evidence="16" key="1">
    <citation type="submission" date="2022-04" db="EMBL/GenBank/DDBJ databases">
        <title>Alcanivorax sp. CY1518 draft genome sequence.</title>
        <authorList>
            <person name="Zhao G."/>
            <person name="An M."/>
        </authorList>
    </citation>
    <scope>NUCLEOTIDE SEQUENCE</scope>
    <source>
        <strain evidence="16">CY1518</strain>
    </source>
</reference>
<sequence length="390" mass="43051">MKNHPMSAARHVPLFALIGVLLAWTSATASAALIPSPPQVEASGYILMDAASGRILVEHNAHEPLPPASLTKIMTDYIVARELDNNNLSLDEEVTISVNAWRMGGSKMFVREGTRVRVEDLLRGLIIQSGNDATVALAEHIAGGEDAFAEMMNQQASRLGLKNSYFVNATGWPDERQVTSAYDMAVLTHALIRDFPDNYLMYREKSFTYNNITQQNRNLLLWRDPSVDGVKTGHTDAAGYCLVASAERDGMRLISVVMGTSSEQARARESQKLLNYGFRFFENYRAYEAGETLTDARVWMGRQAQVALGLDNALVMTIPRGSHDQLSAEMTLNKDITAPISQGQQLGTVTISLDGEAVLQQPLVALTAVEQAGLFKRIWHSLVRFFSNLF</sequence>
<evidence type="ECO:0000256" key="8">
    <source>
        <dbReference type="ARBA" id="ARBA00022801"/>
    </source>
</evidence>
<dbReference type="Gene3D" id="3.40.710.10">
    <property type="entry name" value="DD-peptidase/beta-lactamase superfamily"/>
    <property type="match status" value="1"/>
</dbReference>
<dbReference type="EC" id="3.4.16.4" evidence="4"/>
<feature type="signal peptide" evidence="14">
    <location>
        <begin position="1"/>
        <end position="31"/>
    </location>
</feature>
<accession>A0ABT0E651</accession>
<feature type="domain" description="Peptidase S11 D-Ala-D-Ala carboxypeptidase A C-terminal" evidence="15">
    <location>
        <begin position="281"/>
        <end position="371"/>
    </location>
</feature>
<evidence type="ECO:0000256" key="13">
    <source>
        <dbReference type="RuleBase" id="RU004016"/>
    </source>
</evidence>
<evidence type="ECO:0000256" key="2">
    <source>
        <dbReference type="ARBA" id="ARBA00004752"/>
    </source>
</evidence>
<evidence type="ECO:0000256" key="11">
    <source>
        <dbReference type="ARBA" id="ARBA00023316"/>
    </source>
</evidence>
<keyword evidence="9" id="KW-0133">Cell shape</keyword>
<keyword evidence="10" id="KW-0573">Peptidoglycan synthesis</keyword>
<dbReference type="InterPro" id="IPR001967">
    <property type="entry name" value="Peptidase_S11_N"/>
</dbReference>
<dbReference type="PRINTS" id="PR00725">
    <property type="entry name" value="DADACBPTASE1"/>
</dbReference>
<evidence type="ECO:0000313" key="17">
    <source>
        <dbReference type="Proteomes" id="UP001165524"/>
    </source>
</evidence>
<dbReference type="RefSeq" id="WP_246950428.1">
    <property type="nucleotide sequence ID" value="NZ_JALKII010000003.1"/>
</dbReference>
<keyword evidence="8" id="KW-0378">Hydrolase</keyword>
<dbReference type="SMART" id="SM00936">
    <property type="entry name" value="PBP5_C"/>
    <property type="match status" value="1"/>
</dbReference>
<evidence type="ECO:0000313" key="16">
    <source>
        <dbReference type="EMBL" id="MCK0537307.1"/>
    </source>
</evidence>
<evidence type="ECO:0000256" key="9">
    <source>
        <dbReference type="ARBA" id="ARBA00022960"/>
    </source>
</evidence>
<dbReference type="GO" id="GO:0004180">
    <property type="term" value="F:carboxypeptidase activity"/>
    <property type="evidence" value="ECO:0007669"/>
    <property type="project" value="UniProtKB-KW"/>
</dbReference>
<dbReference type="SUPFAM" id="SSF69189">
    <property type="entry name" value="Penicillin-binding protein associated domain"/>
    <property type="match status" value="1"/>
</dbReference>
<dbReference type="Pfam" id="PF07943">
    <property type="entry name" value="PBP5_C"/>
    <property type="match status" value="1"/>
</dbReference>
<protein>
    <recommendedName>
        <fullName evidence="4">serine-type D-Ala-D-Ala carboxypeptidase</fullName>
        <ecNumber evidence="4">3.4.16.4</ecNumber>
    </recommendedName>
</protein>
<comment type="pathway">
    <text evidence="2">Cell wall biogenesis; peptidoglycan biosynthesis.</text>
</comment>
<dbReference type="Pfam" id="PF00768">
    <property type="entry name" value="Peptidase_S11"/>
    <property type="match status" value="1"/>
</dbReference>
<dbReference type="SUPFAM" id="SSF56601">
    <property type="entry name" value="beta-lactamase/transpeptidase-like"/>
    <property type="match status" value="1"/>
</dbReference>
<evidence type="ECO:0000259" key="15">
    <source>
        <dbReference type="SMART" id="SM00936"/>
    </source>
</evidence>
<comment type="caution">
    <text evidence="16">The sequence shown here is derived from an EMBL/GenBank/DDBJ whole genome shotgun (WGS) entry which is preliminary data.</text>
</comment>
<evidence type="ECO:0000256" key="4">
    <source>
        <dbReference type="ARBA" id="ARBA00012448"/>
    </source>
</evidence>
<keyword evidence="5 16" id="KW-0121">Carboxypeptidase</keyword>
<evidence type="ECO:0000256" key="6">
    <source>
        <dbReference type="ARBA" id="ARBA00022670"/>
    </source>
</evidence>
<feature type="chain" id="PRO_5046624824" description="serine-type D-Ala-D-Ala carboxypeptidase" evidence="14">
    <location>
        <begin position="32"/>
        <end position="390"/>
    </location>
</feature>
<evidence type="ECO:0000256" key="12">
    <source>
        <dbReference type="ARBA" id="ARBA00034000"/>
    </source>
</evidence>
<evidence type="ECO:0000256" key="3">
    <source>
        <dbReference type="ARBA" id="ARBA00007164"/>
    </source>
</evidence>
<dbReference type="InterPro" id="IPR037167">
    <property type="entry name" value="Peptidase_S11_C_sf"/>
</dbReference>
<dbReference type="InterPro" id="IPR012907">
    <property type="entry name" value="Peptidase_S11_C"/>
</dbReference>
<keyword evidence="11" id="KW-0961">Cell wall biogenesis/degradation</keyword>
<gene>
    <name evidence="16" type="ORF">MU846_06240</name>
</gene>
<evidence type="ECO:0000256" key="5">
    <source>
        <dbReference type="ARBA" id="ARBA00022645"/>
    </source>
</evidence>
<comment type="similarity">
    <text evidence="3 13">Belongs to the peptidase S11 family.</text>
</comment>
<evidence type="ECO:0000256" key="10">
    <source>
        <dbReference type="ARBA" id="ARBA00022984"/>
    </source>
</evidence>
<dbReference type="Gene3D" id="2.60.410.10">
    <property type="entry name" value="D-Ala-D-Ala carboxypeptidase, C-terminal domain"/>
    <property type="match status" value="1"/>
</dbReference>
<comment type="function">
    <text evidence="1">Removes C-terminal D-alanyl residues from sugar-peptide cell wall precursors.</text>
</comment>
<evidence type="ECO:0000256" key="1">
    <source>
        <dbReference type="ARBA" id="ARBA00003217"/>
    </source>
</evidence>
<evidence type="ECO:0000256" key="14">
    <source>
        <dbReference type="SAM" id="SignalP"/>
    </source>
</evidence>
<keyword evidence="6" id="KW-0645">Protease</keyword>
<dbReference type="PANTHER" id="PTHR21581">
    <property type="entry name" value="D-ALANYL-D-ALANINE CARBOXYPEPTIDASE"/>
    <property type="match status" value="1"/>
</dbReference>
<name>A0ABT0E651_9GAMM</name>
<dbReference type="PANTHER" id="PTHR21581:SF6">
    <property type="entry name" value="TRAFFICKING PROTEIN PARTICLE COMPLEX SUBUNIT 12"/>
    <property type="match status" value="1"/>
</dbReference>
<dbReference type="InterPro" id="IPR018044">
    <property type="entry name" value="Peptidase_S11"/>
</dbReference>
<dbReference type="InterPro" id="IPR015956">
    <property type="entry name" value="Peniciliin-bd_prot_C_sf"/>
</dbReference>
<comment type="catalytic activity">
    <reaction evidence="12">
        <text>Preferential cleavage: (Ac)2-L-Lys-D-Ala-|-D-Ala. Also transpeptidation of peptidyl-alanyl moieties that are N-acyl substituents of D-alanine.</text>
        <dbReference type="EC" id="3.4.16.4"/>
    </reaction>
</comment>
<keyword evidence="17" id="KW-1185">Reference proteome</keyword>
<keyword evidence="7 14" id="KW-0732">Signal</keyword>
<evidence type="ECO:0000256" key="7">
    <source>
        <dbReference type="ARBA" id="ARBA00022729"/>
    </source>
</evidence>
<dbReference type="EMBL" id="JALKII010000003">
    <property type="protein sequence ID" value="MCK0537307.1"/>
    <property type="molecule type" value="Genomic_DNA"/>
</dbReference>